<dbReference type="PROSITE" id="PS00383">
    <property type="entry name" value="TYR_PHOSPHATASE_1"/>
    <property type="match status" value="1"/>
</dbReference>
<dbReference type="InterPro" id="IPR053239">
    <property type="entry name" value="Dual_spec_PTase"/>
</dbReference>
<dbReference type="Proteomes" id="UP000009328">
    <property type="component" value="Unassembled WGS sequence"/>
</dbReference>
<dbReference type="InterPro" id="IPR000340">
    <property type="entry name" value="Dual-sp_phosphatase_cat-dom"/>
</dbReference>
<dbReference type="FunFam" id="3.90.190.10:FF:000110">
    <property type="entry name" value="PPS1p Protein phosphatase"/>
    <property type="match status" value="1"/>
</dbReference>
<dbReference type="PANTHER" id="PTHR47550:SF1">
    <property type="entry name" value="DUAL SPECIFICITY PROTEIN PHOSPHATASE PPS1"/>
    <property type="match status" value="1"/>
</dbReference>
<dbReference type="InterPro" id="IPR047949">
    <property type="entry name" value="PPS1_DSP"/>
</dbReference>
<dbReference type="eggNOG" id="KOG1716">
    <property type="taxonomic scope" value="Eukaryota"/>
</dbReference>
<dbReference type="InterPro" id="IPR016130">
    <property type="entry name" value="Tyr_Pase_AS"/>
</dbReference>
<keyword evidence="1 6" id="KW-0378">Hydrolase</keyword>
<dbReference type="GO" id="GO:0008138">
    <property type="term" value="F:protein tyrosine/serine/threonine phosphatase activity"/>
    <property type="evidence" value="ECO:0007669"/>
    <property type="project" value="InterPro"/>
</dbReference>
<evidence type="ECO:0000256" key="3">
    <source>
        <dbReference type="SAM" id="MobiDB-lite"/>
    </source>
</evidence>
<dbReference type="PANTHER" id="PTHR47550">
    <property type="entry name" value="DUAL SPECIFICITY PROTEIN PHOSPHATASE PPS1"/>
    <property type="match status" value="1"/>
</dbReference>
<dbReference type="InterPro" id="IPR029021">
    <property type="entry name" value="Prot-tyrosine_phosphatase-like"/>
</dbReference>
<dbReference type="HOGENOM" id="CLU_008439_0_0_1"/>
<accession>K0KDI3</accession>
<keyword evidence="2" id="KW-0904">Protein phosphatase</keyword>
<feature type="compositionally biased region" description="Polar residues" evidence="3">
    <location>
        <begin position="116"/>
        <end position="126"/>
    </location>
</feature>
<dbReference type="InParanoid" id="K0KDI3"/>
<dbReference type="PROSITE" id="PS50056">
    <property type="entry name" value="TYR_PHOSPHATASE_2"/>
    <property type="match status" value="1"/>
</dbReference>
<dbReference type="CDD" id="cd14516">
    <property type="entry name" value="DSP_fungal_PPS1"/>
    <property type="match status" value="1"/>
</dbReference>
<keyword evidence="7" id="KW-1185">Reference proteome</keyword>
<feature type="domain" description="Tyrosine specific protein phosphatases" evidence="5">
    <location>
        <begin position="842"/>
        <end position="907"/>
    </location>
</feature>
<dbReference type="GO" id="GO:0004722">
    <property type="term" value="F:protein serine/threonine phosphatase activity"/>
    <property type="evidence" value="ECO:0007669"/>
    <property type="project" value="UniProtKB-EC"/>
</dbReference>
<dbReference type="EC" id="3.1.3.16" evidence="6"/>
<sequence>MADSSTSVMAATASTSNTSISSLDRDSSTNTTQPDHHQEVPRLVNNTLESPSSSSSSSSKSGNNNNTSEKSIHGSSSSGSSSSSRTSKRANSTVSMSERNKIRSKLDMLPYDHTNVKSLPSVFNSPERQHSQNEYSLEDDSHSSKLDARHYSASSITHAMNTNKTVISPLAPSLDYFWSNKSLHKLYPIKLISNEQLKSIMNWHYSNPLPECESIFPWLHGIHHSNQNQRDFLNSLINFTTVEKNNFDVFNQNNGKIPSTNRSLMPIRSNFIDNENEQIVKSSAVLKGSVTSNEILCQLDVSRQDLLILLNGLLKDLKIHDSNGDEFEQVLNTLFKDCETLGLLPIFKNMDPVKGISLRNFHIQVCKLAQISDFIVYCFNDSHLDNDHHEVSKCHCASVARLLYFAQLKHAIDYPELIESMFTTLILQDNDLSFFKKSEANRRLLAIDKIDRDDTIKPPGKICSVFDYEVFDNWDTNYLFREKLEISRMSTATPVINNVWFGNCTDYEVLKIKGSTTSTSTFNSNSQNFESRNINPEVPLYVDPTFTTVGVTRDILSQENDNALITPAAADWGLFINCCEGSNFPSLKLLDVLLRKTHSEISSSPSLNEKTYLNFPPSGSIGLGDLDDDDLISLLNVCKLLYVNSTKENPSLIYCSDGYTESSLLAVCYTIYATGNHMTEVVADLHNKYGRPFFLFPTDVQLINRIEEILITYSPVKTTETFIPNKLDLLENQFIYEQLFTNKEQTWFTKLGGSMPSRILPHLYLGSLHHASSPQLLHELGITRVVSVGEKLNWGEESSLQRTIINNNISIINGITGTPITKVMCITNIQDDGIDTLTHNLRDILDFIDDAYKDGAKVLVHCRVGVSRSATVCIAEVMRRLKINLIRAYIFVRVRRLNVIIQPNLRFMYELVKWEENERLEHVKKKLLDLKSSNSNSPITDNLQKVPVSSIELSKRLSGSISSLSSAISESTGETSTVPFLENSESPIRLASNALDQVIEDETDEDDDNDVGNIEESDELENNYWLRDVDWHILCREIDYLNRAYIGGR</sequence>
<evidence type="ECO:0000256" key="1">
    <source>
        <dbReference type="ARBA" id="ARBA00022801"/>
    </source>
</evidence>
<evidence type="ECO:0000313" key="6">
    <source>
        <dbReference type="EMBL" id="CCH40986.1"/>
    </source>
</evidence>
<reference evidence="6 7" key="1">
    <citation type="journal article" date="2012" name="Eukaryot. Cell">
        <title>Draft genome sequence of Wickerhamomyces ciferrii NRRL Y-1031 F-60-10.</title>
        <authorList>
            <person name="Schneider J."/>
            <person name="Andrea H."/>
            <person name="Blom J."/>
            <person name="Jaenicke S."/>
            <person name="Ruckert C."/>
            <person name="Schorsch C."/>
            <person name="Szczepanowski R."/>
            <person name="Farwick M."/>
            <person name="Goesmann A."/>
            <person name="Puhler A."/>
            <person name="Schaffer S."/>
            <person name="Tauch A."/>
            <person name="Kohler T."/>
            <person name="Brinkrolf K."/>
        </authorList>
    </citation>
    <scope>NUCLEOTIDE SEQUENCE [LARGE SCALE GENOMIC DNA]</scope>
    <source>
        <strain evidence="7">ATCC 14091 / BCRC 22168 / CBS 111 / JCM 3599 / NBRC 0793 / NRRL Y-1031 F-60-10</strain>
    </source>
</reference>
<evidence type="ECO:0000259" key="5">
    <source>
        <dbReference type="PROSITE" id="PS50056"/>
    </source>
</evidence>
<protein>
    <submittedName>
        <fullName evidence="6">Dual specificity protein phosphatase</fullName>
        <ecNumber evidence="6">3.1.3.16</ecNumber>
    </submittedName>
</protein>
<proteinExistence type="predicted"/>
<dbReference type="Pfam" id="PF00782">
    <property type="entry name" value="DSPc"/>
    <property type="match status" value="1"/>
</dbReference>
<dbReference type="InterPro" id="IPR020422">
    <property type="entry name" value="TYR_PHOSPHATASE_DUAL_dom"/>
</dbReference>
<dbReference type="FunCoup" id="K0KDI3">
    <property type="interactions" value="13"/>
</dbReference>
<dbReference type="EMBL" id="CAIF01000011">
    <property type="protein sequence ID" value="CCH40986.1"/>
    <property type="molecule type" value="Genomic_DNA"/>
</dbReference>
<name>K0KDI3_WICCF</name>
<organism evidence="6 7">
    <name type="scientific">Wickerhamomyces ciferrii (strain ATCC 14091 / BCRC 22168 / CBS 111 / JCM 3599 / NBRC 0793 / NRRL Y-1031 F-60-10)</name>
    <name type="common">Yeast</name>
    <name type="synonym">Pichia ciferrii</name>
    <dbReference type="NCBI Taxonomy" id="1206466"/>
    <lineage>
        <taxon>Eukaryota</taxon>
        <taxon>Fungi</taxon>
        <taxon>Dikarya</taxon>
        <taxon>Ascomycota</taxon>
        <taxon>Saccharomycotina</taxon>
        <taxon>Saccharomycetes</taxon>
        <taxon>Phaffomycetales</taxon>
        <taxon>Wickerhamomycetaceae</taxon>
        <taxon>Wickerhamomyces</taxon>
    </lineage>
</organism>
<dbReference type="GO" id="GO:0033260">
    <property type="term" value="P:nuclear DNA replication"/>
    <property type="evidence" value="ECO:0007669"/>
    <property type="project" value="InterPro"/>
</dbReference>
<evidence type="ECO:0000313" key="7">
    <source>
        <dbReference type="Proteomes" id="UP000009328"/>
    </source>
</evidence>
<dbReference type="GO" id="GO:0005634">
    <property type="term" value="C:nucleus"/>
    <property type="evidence" value="ECO:0007669"/>
    <property type="project" value="GOC"/>
</dbReference>
<dbReference type="Gene3D" id="3.90.190.10">
    <property type="entry name" value="Protein tyrosine phosphatase superfamily"/>
    <property type="match status" value="1"/>
</dbReference>
<dbReference type="SMART" id="SM00404">
    <property type="entry name" value="PTPc_motif"/>
    <property type="match status" value="1"/>
</dbReference>
<feature type="domain" description="Tyrosine-protein phosphatase" evidence="4">
    <location>
        <begin position="755"/>
        <end position="920"/>
    </location>
</feature>
<dbReference type="InterPro" id="IPR000387">
    <property type="entry name" value="Tyr_Pase_dom"/>
</dbReference>
<dbReference type="AlphaFoldDB" id="K0KDI3"/>
<feature type="region of interest" description="Disordered" evidence="3">
    <location>
        <begin position="1"/>
        <end position="146"/>
    </location>
</feature>
<dbReference type="SMART" id="SM00195">
    <property type="entry name" value="DSPc"/>
    <property type="match status" value="1"/>
</dbReference>
<evidence type="ECO:0000259" key="4">
    <source>
        <dbReference type="PROSITE" id="PS50054"/>
    </source>
</evidence>
<feature type="compositionally biased region" description="Low complexity" evidence="3">
    <location>
        <begin position="45"/>
        <end position="84"/>
    </location>
</feature>
<dbReference type="SUPFAM" id="SSF52799">
    <property type="entry name" value="(Phosphotyrosine protein) phosphatases II"/>
    <property type="match status" value="2"/>
</dbReference>
<feature type="compositionally biased region" description="Low complexity" evidence="3">
    <location>
        <begin position="1"/>
        <end position="22"/>
    </location>
</feature>
<dbReference type="PROSITE" id="PS50054">
    <property type="entry name" value="TYR_PHOSPHATASE_DUAL"/>
    <property type="match status" value="1"/>
</dbReference>
<dbReference type="InterPro" id="IPR003595">
    <property type="entry name" value="Tyr_Pase_cat"/>
</dbReference>
<gene>
    <name evidence="6" type="ORF">BN7_523</name>
</gene>
<dbReference type="STRING" id="1206466.K0KDI3"/>
<evidence type="ECO:0000256" key="2">
    <source>
        <dbReference type="ARBA" id="ARBA00022912"/>
    </source>
</evidence>
<comment type="caution">
    <text evidence="6">The sequence shown here is derived from an EMBL/GenBank/DDBJ whole genome shotgun (WGS) entry which is preliminary data.</text>
</comment>